<reference evidence="2 3" key="1">
    <citation type="journal article" date="2014" name="Antonie Van Leeuwenhoek">
        <title>Hyphomonas beringensis sp. nov. and Hyphomonas chukchiensis sp. nov., isolated from surface seawater of the Bering Sea and Chukchi Sea.</title>
        <authorList>
            <person name="Li C."/>
            <person name="Lai Q."/>
            <person name="Li G."/>
            <person name="Dong C."/>
            <person name="Wang J."/>
            <person name="Liao Y."/>
            <person name="Shao Z."/>
        </authorList>
    </citation>
    <scope>NUCLEOTIDE SEQUENCE [LARGE SCALE GENOMIC DNA]</scope>
    <source>
        <strain evidence="2 3">PS728</strain>
    </source>
</reference>
<gene>
    <name evidence="2" type="ORF">HPO_17315</name>
</gene>
<accession>A0A062VFY0</accession>
<dbReference type="AlphaFoldDB" id="A0A062VFY0"/>
<name>A0A062VFY0_9PROT</name>
<dbReference type="GO" id="GO:0004065">
    <property type="term" value="F:arylsulfatase activity"/>
    <property type="evidence" value="ECO:0007669"/>
    <property type="project" value="TreeGrafter"/>
</dbReference>
<comment type="caution">
    <text evidence="2">The sequence shown here is derived from an EMBL/GenBank/DDBJ whole genome shotgun (WGS) entry which is preliminary data.</text>
</comment>
<proteinExistence type="inferred from homology"/>
<dbReference type="OrthoDB" id="9803751at2"/>
<dbReference type="STRING" id="1280954.HPO_17315"/>
<dbReference type="Gene3D" id="3.40.720.10">
    <property type="entry name" value="Alkaline Phosphatase, subunit A"/>
    <property type="match status" value="1"/>
</dbReference>
<dbReference type="EMBL" id="ARYM01000029">
    <property type="protein sequence ID" value="KCZ96930.1"/>
    <property type="molecule type" value="Genomic_DNA"/>
</dbReference>
<sequence length="215" mass="23111">MCYGPDFSRPELAPFRAGWIASEFDNSPENMGRKGSYISYGQHWAQVSAAPLRLFKATMAEGGTRVPAIINWQGTIAGGGQAPAFASVMDILPTLTELARGEAARIEGSHGRSLAPLFSDPGVSVHPGTDIFAGEMLASRAIVQGDYKLLYLPEPLGSGDWALYDLSSDPLEQADLSRALPEKRAQMLEFWEAYERDTGIVPSPDGVTGPLLAVQ</sequence>
<dbReference type="RefSeq" id="WP_051612770.1">
    <property type="nucleotide sequence ID" value="NZ_ARYM01000029.1"/>
</dbReference>
<protein>
    <submittedName>
        <fullName evidence="2">Arylsulfatase</fullName>
    </submittedName>
</protein>
<evidence type="ECO:0000256" key="1">
    <source>
        <dbReference type="ARBA" id="ARBA00008779"/>
    </source>
</evidence>
<keyword evidence="3" id="KW-1185">Reference proteome</keyword>
<dbReference type="PANTHER" id="PTHR42693">
    <property type="entry name" value="ARYLSULFATASE FAMILY MEMBER"/>
    <property type="match status" value="1"/>
</dbReference>
<dbReference type="InterPro" id="IPR050738">
    <property type="entry name" value="Sulfatase"/>
</dbReference>
<dbReference type="SUPFAM" id="SSF53649">
    <property type="entry name" value="Alkaline phosphatase-like"/>
    <property type="match status" value="1"/>
</dbReference>
<dbReference type="InterPro" id="IPR017850">
    <property type="entry name" value="Alkaline_phosphatase_core_sf"/>
</dbReference>
<evidence type="ECO:0000313" key="3">
    <source>
        <dbReference type="Proteomes" id="UP000027100"/>
    </source>
</evidence>
<dbReference type="PANTHER" id="PTHR42693:SF33">
    <property type="entry name" value="ARYLSULFATASE"/>
    <property type="match status" value="1"/>
</dbReference>
<dbReference type="PATRIC" id="fig|1280954.3.peg.3495"/>
<dbReference type="eggNOG" id="COG3119">
    <property type="taxonomic scope" value="Bacteria"/>
</dbReference>
<organism evidence="2 3">
    <name type="scientific">Hyphomonas polymorpha PS728</name>
    <dbReference type="NCBI Taxonomy" id="1280954"/>
    <lineage>
        <taxon>Bacteria</taxon>
        <taxon>Pseudomonadati</taxon>
        <taxon>Pseudomonadota</taxon>
        <taxon>Alphaproteobacteria</taxon>
        <taxon>Hyphomonadales</taxon>
        <taxon>Hyphomonadaceae</taxon>
        <taxon>Hyphomonas</taxon>
    </lineage>
</organism>
<dbReference type="Gene3D" id="3.30.1120.10">
    <property type="match status" value="1"/>
</dbReference>
<comment type="similarity">
    <text evidence="1">Belongs to the sulfatase family.</text>
</comment>
<evidence type="ECO:0000313" key="2">
    <source>
        <dbReference type="EMBL" id="KCZ96930.1"/>
    </source>
</evidence>
<dbReference type="Proteomes" id="UP000027100">
    <property type="component" value="Unassembled WGS sequence"/>
</dbReference>